<feature type="domain" description="Pyruvate/ketoisovalerate oxidoreductase catalytic" evidence="2">
    <location>
        <begin position="15"/>
        <end position="100"/>
    </location>
</feature>
<dbReference type="Proteomes" id="UP001549691">
    <property type="component" value="Unassembled WGS sequence"/>
</dbReference>
<accession>A0ABV2THW4</accession>
<protein>
    <submittedName>
        <fullName evidence="3">2-oxoacid:acceptor oxidoreductase family protein</fullName>
    </submittedName>
</protein>
<dbReference type="InterPro" id="IPR052198">
    <property type="entry name" value="IorB_Oxidoreductase"/>
</dbReference>
<dbReference type="PANTHER" id="PTHR43854:SF1">
    <property type="entry name" value="INDOLEPYRUVATE OXIDOREDUCTASE SUBUNIT IORB"/>
    <property type="match status" value="1"/>
</dbReference>
<dbReference type="Gene3D" id="3.40.920.10">
    <property type="entry name" value="Pyruvate-ferredoxin oxidoreductase, PFOR, domain III"/>
    <property type="match status" value="2"/>
</dbReference>
<keyword evidence="4" id="KW-1185">Reference proteome</keyword>
<feature type="domain" description="Pyruvate/ketoisovalerate oxidoreductase catalytic" evidence="2">
    <location>
        <begin position="111"/>
        <end position="157"/>
    </location>
</feature>
<comment type="caution">
    <text evidence="3">The sequence shown here is derived from an EMBL/GenBank/DDBJ whole genome shotgun (WGS) entry which is preliminary data.</text>
</comment>
<gene>
    <name evidence="3" type="ORF">ABXR19_04860</name>
</gene>
<evidence type="ECO:0000259" key="2">
    <source>
        <dbReference type="Pfam" id="PF01558"/>
    </source>
</evidence>
<dbReference type="EMBL" id="JBEWZI010000003">
    <property type="protein sequence ID" value="MET7013509.1"/>
    <property type="molecule type" value="Genomic_DNA"/>
</dbReference>
<dbReference type="SUPFAM" id="SSF53323">
    <property type="entry name" value="Pyruvate-ferredoxin oxidoreductase, PFOR, domain III"/>
    <property type="match status" value="1"/>
</dbReference>
<evidence type="ECO:0000256" key="1">
    <source>
        <dbReference type="ARBA" id="ARBA00023002"/>
    </source>
</evidence>
<dbReference type="PANTHER" id="PTHR43854">
    <property type="entry name" value="INDOLEPYRUVATE OXIDOREDUCTASE SUBUNIT IORB"/>
    <property type="match status" value="1"/>
</dbReference>
<sequence>MSEQKVVNVVVAGLGGQGVVKASDILADVAFRAGLDVKKSEIHGMSQRGGSVASDVRFGPRVNSPMITRGEADCLIVVAPDQMDVNRHVLKPGGVLVSPEALANVPGKLQAKSINVALLGVLSTHLDLPVEIWEEAIKANLAEKHHKLNLEAFAQGRAAAAQQA</sequence>
<dbReference type="InterPro" id="IPR019752">
    <property type="entry name" value="Pyrv/ketoisovalerate_OxRed_cat"/>
</dbReference>
<dbReference type="Pfam" id="PF01558">
    <property type="entry name" value="POR"/>
    <property type="match status" value="2"/>
</dbReference>
<organism evidence="3 4">
    <name type="scientific">Uliginosibacterium flavum</name>
    <dbReference type="NCBI Taxonomy" id="1396831"/>
    <lineage>
        <taxon>Bacteria</taxon>
        <taxon>Pseudomonadati</taxon>
        <taxon>Pseudomonadota</taxon>
        <taxon>Betaproteobacteria</taxon>
        <taxon>Rhodocyclales</taxon>
        <taxon>Zoogloeaceae</taxon>
        <taxon>Uliginosibacterium</taxon>
    </lineage>
</organism>
<keyword evidence="1" id="KW-0560">Oxidoreductase</keyword>
<reference evidence="3 4" key="1">
    <citation type="submission" date="2024-07" db="EMBL/GenBank/DDBJ databases">
        <title>Uliginosibacterium flavum JJ3220;KACC:17644.</title>
        <authorList>
            <person name="Kim M.K."/>
        </authorList>
    </citation>
    <scope>NUCLEOTIDE SEQUENCE [LARGE SCALE GENOMIC DNA]</scope>
    <source>
        <strain evidence="3 4">KACC:17644</strain>
    </source>
</reference>
<proteinExistence type="predicted"/>
<name>A0ABV2THW4_9RHOO</name>
<evidence type="ECO:0000313" key="4">
    <source>
        <dbReference type="Proteomes" id="UP001549691"/>
    </source>
</evidence>
<evidence type="ECO:0000313" key="3">
    <source>
        <dbReference type="EMBL" id="MET7013509.1"/>
    </source>
</evidence>
<dbReference type="InterPro" id="IPR002869">
    <property type="entry name" value="Pyrv_flavodox_OxRed_cen"/>
</dbReference>
<dbReference type="RefSeq" id="WP_354599968.1">
    <property type="nucleotide sequence ID" value="NZ_JBEWZI010000003.1"/>
</dbReference>